<feature type="region of interest" description="Disordered" evidence="3">
    <location>
        <begin position="1"/>
        <end position="24"/>
    </location>
</feature>
<feature type="transmembrane region" description="Helical" evidence="4">
    <location>
        <begin position="453"/>
        <end position="473"/>
    </location>
</feature>
<dbReference type="Proteomes" id="UP001296104">
    <property type="component" value="Unassembled WGS sequence"/>
</dbReference>
<proteinExistence type="inferred from homology"/>
<comment type="subcellular location">
    <subcellularLocation>
        <location evidence="1">Membrane</location>
        <topology evidence="1">Multi-pass membrane protein</topology>
    </subcellularLocation>
</comment>
<feature type="transmembrane region" description="Helical" evidence="4">
    <location>
        <begin position="95"/>
        <end position="115"/>
    </location>
</feature>
<evidence type="ECO:0000313" key="7">
    <source>
        <dbReference type="Proteomes" id="UP001296104"/>
    </source>
</evidence>
<organism evidence="6 7">
    <name type="scientific">Lecanosticta acicola</name>
    <dbReference type="NCBI Taxonomy" id="111012"/>
    <lineage>
        <taxon>Eukaryota</taxon>
        <taxon>Fungi</taxon>
        <taxon>Dikarya</taxon>
        <taxon>Ascomycota</taxon>
        <taxon>Pezizomycotina</taxon>
        <taxon>Dothideomycetes</taxon>
        <taxon>Dothideomycetidae</taxon>
        <taxon>Mycosphaerellales</taxon>
        <taxon>Mycosphaerellaceae</taxon>
        <taxon>Lecanosticta</taxon>
    </lineage>
</organism>
<dbReference type="Pfam" id="PF07690">
    <property type="entry name" value="MFS_1"/>
    <property type="match status" value="1"/>
</dbReference>
<dbReference type="Gene3D" id="1.20.1250.20">
    <property type="entry name" value="MFS general substrate transporter like domains"/>
    <property type="match status" value="1"/>
</dbReference>
<feature type="transmembrane region" description="Helical" evidence="4">
    <location>
        <begin position="187"/>
        <end position="210"/>
    </location>
</feature>
<comment type="caution">
    <text evidence="6">The sequence shown here is derived from an EMBL/GenBank/DDBJ whole genome shotgun (WGS) entry which is preliminary data.</text>
</comment>
<dbReference type="SUPFAM" id="SSF103473">
    <property type="entry name" value="MFS general substrate transporter"/>
    <property type="match status" value="1"/>
</dbReference>
<feature type="transmembrane region" description="Helical" evidence="4">
    <location>
        <begin position="254"/>
        <end position="274"/>
    </location>
</feature>
<dbReference type="InterPro" id="IPR036259">
    <property type="entry name" value="MFS_trans_sf"/>
</dbReference>
<dbReference type="GO" id="GO:0022857">
    <property type="term" value="F:transmembrane transporter activity"/>
    <property type="evidence" value="ECO:0007669"/>
    <property type="project" value="InterPro"/>
</dbReference>
<evidence type="ECO:0000313" key="6">
    <source>
        <dbReference type="EMBL" id="CAK3746841.1"/>
    </source>
</evidence>
<feature type="transmembrane region" description="Helical" evidence="4">
    <location>
        <begin position="135"/>
        <end position="153"/>
    </location>
</feature>
<name>A0AAI8W0I2_9PEZI</name>
<dbReference type="GO" id="GO:0016020">
    <property type="term" value="C:membrane"/>
    <property type="evidence" value="ECO:0007669"/>
    <property type="project" value="UniProtKB-SubCell"/>
</dbReference>
<keyword evidence="4" id="KW-1133">Transmembrane helix</keyword>
<dbReference type="InterPro" id="IPR020846">
    <property type="entry name" value="MFS_dom"/>
</dbReference>
<protein>
    <submittedName>
        <fullName evidence="6">MFS general substrate transporter</fullName>
    </submittedName>
</protein>
<evidence type="ECO:0000256" key="2">
    <source>
        <dbReference type="ARBA" id="ARBA00006727"/>
    </source>
</evidence>
<feature type="transmembrane region" description="Helical" evidence="4">
    <location>
        <begin position="387"/>
        <end position="412"/>
    </location>
</feature>
<feature type="transmembrane region" description="Helical" evidence="4">
    <location>
        <begin position="295"/>
        <end position="313"/>
    </location>
</feature>
<keyword evidence="4" id="KW-0812">Transmembrane</keyword>
<feature type="transmembrane region" description="Helical" evidence="4">
    <location>
        <begin position="222"/>
        <end position="242"/>
    </location>
</feature>
<keyword evidence="4" id="KW-0472">Membrane</keyword>
<feature type="transmembrane region" description="Helical" evidence="4">
    <location>
        <begin position="361"/>
        <end position="381"/>
    </location>
</feature>
<dbReference type="InterPro" id="IPR050327">
    <property type="entry name" value="Proton-linked_MCT"/>
</dbReference>
<keyword evidence="7" id="KW-1185">Reference proteome</keyword>
<feature type="transmembrane region" description="Helical" evidence="4">
    <location>
        <begin position="424"/>
        <end position="447"/>
    </location>
</feature>
<feature type="domain" description="Major facilitator superfamily (MFS) profile" evidence="5">
    <location>
        <begin position="97"/>
        <end position="486"/>
    </location>
</feature>
<reference evidence="6" key="1">
    <citation type="submission" date="2023-11" db="EMBL/GenBank/DDBJ databases">
        <authorList>
            <person name="Alioto T."/>
            <person name="Alioto T."/>
            <person name="Gomez Garrido J."/>
        </authorList>
    </citation>
    <scope>NUCLEOTIDE SEQUENCE</scope>
</reference>
<feature type="transmembrane region" description="Helical" evidence="4">
    <location>
        <begin position="160"/>
        <end position="181"/>
    </location>
</feature>
<evidence type="ECO:0000256" key="4">
    <source>
        <dbReference type="SAM" id="Phobius"/>
    </source>
</evidence>
<sequence>MHGTAEGAANSEKPHREAQQALGNGKCCAVSVSGDERESEEDAVEHASCQDLGEPVRVKPEQSLDLKRTASNALSKIASKITTTSRVEPPPDGGLKAWTQVAMGWLVIFITWGWVNSYGAFQSYYTQTLGVSASTISWIGSVQNFLTFFVGAFTGRLLDAGLFIPTLAVGGVLQLLGIFMMSLSTTYWQLMITQGVMTGLGGGMFFTPAMGLIGTYFSRRRALAVGITTTGNSAGGMIYPVLVQQLLPKIGFAWTARVLGFLNLGLLAIVMALMRPRLPPRKAGPMLDFSAFREPTYAFFVAGLFFVIWPIYYTFYYLSSFGTEVIGLPFSTGITLTIIVNGAGMPFRVIPPFFADRWGQLNTLIPIIFVLVIVAFSWIAVSTSGGVYTYTVFYGATSGAFQCLIPSTVASITPDMSMFGTRLGMAFSTLSFAALTGPSLGGALLSAMDGKYLGAQVWAGLSTALAWALIIAARTSKVGVKMGVRA</sequence>
<evidence type="ECO:0000259" key="5">
    <source>
        <dbReference type="PROSITE" id="PS50850"/>
    </source>
</evidence>
<evidence type="ECO:0000256" key="1">
    <source>
        <dbReference type="ARBA" id="ARBA00004141"/>
    </source>
</evidence>
<feature type="transmembrane region" description="Helical" evidence="4">
    <location>
        <begin position="325"/>
        <end position="349"/>
    </location>
</feature>
<dbReference type="EMBL" id="CAVMBE010000001">
    <property type="protein sequence ID" value="CAK3746841.1"/>
    <property type="molecule type" value="Genomic_DNA"/>
</dbReference>
<dbReference type="PROSITE" id="PS50850">
    <property type="entry name" value="MFS"/>
    <property type="match status" value="1"/>
</dbReference>
<evidence type="ECO:0000256" key="3">
    <source>
        <dbReference type="SAM" id="MobiDB-lite"/>
    </source>
</evidence>
<gene>
    <name evidence="6" type="ORF">LECACI_7A000136</name>
</gene>
<dbReference type="AlphaFoldDB" id="A0AAI8W0I2"/>
<comment type="similarity">
    <text evidence="2">Belongs to the major facilitator superfamily. Monocarboxylate porter (TC 2.A.1.13) family.</text>
</comment>
<dbReference type="PANTHER" id="PTHR11360:SF130">
    <property type="entry name" value="MAJOR FACILITATOR SUPERFAMILY (MFS) PROFILE DOMAIN-CONTAINING PROTEIN-RELATED"/>
    <property type="match status" value="1"/>
</dbReference>
<dbReference type="PANTHER" id="PTHR11360">
    <property type="entry name" value="MONOCARBOXYLATE TRANSPORTER"/>
    <property type="match status" value="1"/>
</dbReference>
<accession>A0AAI8W0I2</accession>
<dbReference type="InterPro" id="IPR011701">
    <property type="entry name" value="MFS"/>
</dbReference>